<dbReference type="Gene3D" id="3.90.210.10">
    <property type="entry name" value="Heat-Labile Enterotoxin, subunit A"/>
    <property type="match status" value="1"/>
</dbReference>
<dbReference type="SUPFAM" id="SSF49723">
    <property type="entry name" value="Lipase/lipooxygenase domain (PLAT/LH2 domain)"/>
    <property type="match status" value="1"/>
</dbReference>
<sequence>MASVQSIVRVVLLCLVALLASCNAKEQPPILPDRRQWVAYYVTTTAPDLFLGAQRVKSPSHLSNSNPDLSLWRHAYHDDFESYQVSTCPYIFLDSSAQVALDKAKRRGKKSYIYSVHLDERSINVKESFGDFGKHFEERWAILGDLLFRQVEGWRIVENGTYSPLVDNPAFDWQYYFGNTAYGGAPQLAGFPMNHSALQQEPWNKVICLFHSTESPQQQTCQPDESYAIEFNELPQGILFRLRDGRLDAKDCPGLLSFFYFTLPELKKRVSIYTNDNACQQVQNMISILSCPRVKNFNVTLHIGDMSFAGTYDSIKLTVEGEHGDSDTVSVGSGFGASWVSTRTLDLKEGFGSEAVALEEIRYLKIIDKWENTLGGDAWYCKGIFMRAECAGMNRFLVVNKLSRLEKWYQHNGDQVTDEVEKFWLYPRDWTPGFERRNQALFSMRHRGTRTDPKLVEPGVRFVGPIRVFQVECWNNLHNLRGCLKRHWTRIEADAF</sequence>
<keyword evidence="2 5" id="KW-0732">Signal</keyword>
<evidence type="ECO:0000256" key="2">
    <source>
        <dbReference type="ARBA" id="ARBA00022729"/>
    </source>
</evidence>
<dbReference type="InterPro" id="IPR001144">
    <property type="entry name" value="Enterotoxin_A"/>
</dbReference>
<reference evidence="6 7" key="1">
    <citation type="submission" date="2017-06" db="EMBL/GenBank/DDBJ databases">
        <title>Ant-infecting Ophiocordyceps genomes reveal a high diversity of potential behavioral manipulation genes and a possible major role for enterotoxins.</title>
        <authorList>
            <person name="De Bekker C."/>
            <person name="Evans H.C."/>
            <person name="Brachmann A."/>
            <person name="Hughes D.P."/>
        </authorList>
    </citation>
    <scope>NUCLEOTIDE SEQUENCE [LARGE SCALE GENOMIC DNA]</scope>
    <source>
        <strain evidence="6 7">1348a</strain>
    </source>
</reference>
<feature type="signal peptide" evidence="5">
    <location>
        <begin position="1"/>
        <end position="24"/>
    </location>
</feature>
<evidence type="ECO:0000256" key="5">
    <source>
        <dbReference type="SAM" id="SignalP"/>
    </source>
</evidence>
<gene>
    <name evidence="6" type="ORF">CDD82_2019</name>
</gene>
<evidence type="ECO:0000256" key="3">
    <source>
        <dbReference type="ARBA" id="ARBA00023026"/>
    </source>
</evidence>
<comment type="caution">
    <text evidence="6">The sequence shown here is derived from an EMBL/GenBank/DDBJ whole genome shotgun (WGS) entry which is preliminary data.</text>
</comment>
<dbReference type="InterPro" id="IPR036392">
    <property type="entry name" value="PLAT/LH2_dom_sf"/>
</dbReference>
<evidence type="ECO:0000256" key="4">
    <source>
        <dbReference type="ARBA" id="ARBA00023157"/>
    </source>
</evidence>
<evidence type="ECO:0000313" key="7">
    <source>
        <dbReference type="Proteomes" id="UP000224854"/>
    </source>
</evidence>
<dbReference type="GO" id="GO:0090729">
    <property type="term" value="F:toxin activity"/>
    <property type="evidence" value="ECO:0007669"/>
    <property type="project" value="UniProtKB-KW"/>
</dbReference>
<dbReference type="SUPFAM" id="SSF56399">
    <property type="entry name" value="ADP-ribosylation"/>
    <property type="match status" value="1"/>
</dbReference>
<keyword evidence="4" id="KW-1015">Disulfide bond</keyword>
<dbReference type="AlphaFoldDB" id="A0A2C5XH02"/>
<keyword evidence="1" id="KW-0800">Toxin</keyword>
<dbReference type="Proteomes" id="UP000224854">
    <property type="component" value="Unassembled WGS sequence"/>
</dbReference>
<evidence type="ECO:0000256" key="1">
    <source>
        <dbReference type="ARBA" id="ARBA00022656"/>
    </source>
</evidence>
<dbReference type="EMBL" id="NJEU01001671">
    <property type="protein sequence ID" value="PHH62308.1"/>
    <property type="molecule type" value="Genomic_DNA"/>
</dbReference>
<name>A0A2C5XH02_9HYPO</name>
<feature type="chain" id="PRO_5012880455" evidence="5">
    <location>
        <begin position="25"/>
        <end position="496"/>
    </location>
</feature>
<proteinExistence type="predicted"/>
<keyword evidence="3" id="KW-0843">Virulence</keyword>
<protein>
    <submittedName>
        <fullName evidence="6">Putative enterotoxin</fullName>
    </submittedName>
</protein>
<organism evidence="6 7">
    <name type="scientific">Ophiocordyceps australis</name>
    <dbReference type="NCBI Taxonomy" id="1399860"/>
    <lineage>
        <taxon>Eukaryota</taxon>
        <taxon>Fungi</taxon>
        <taxon>Dikarya</taxon>
        <taxon>Ascomycota</taxon>
        <taxon>Pezizomycotina</taxon>
        <taxon>Sordariomycetes</taxon>
        <taxon>Hypocreomycetidae</taxon>
        <taxon>Hypocreales</taxon>
        <taxon>Ophiocordycipitaceae</taxon>
        <taxon>Ophiocordyceps</taxon>
    </lineage>
</organism>
<dbReference type="Pfam" id="PF01375">
    <property type="entry name" value="Enterotoxin_a"/>
    <property type="match status" value="1"/>
</dbReference>
<keyword evidence="7" id="KW-1185">Reference proteome</keyword>
<evidence type="ECO:0000313" key="6">
    <source>
        <dbReference type="EMBL" id="PHH62308.1"/>
    </source>
</evidence>
<dbReference type="OrthoDB" id="4927048at2759"/>
<accession>A0A2C5XH02</accession>